<dbReference type="GO" id="GO:0006950">
    <property type="term" value="P:response to stress"/>
    <property type="evidence" value="ECO:0007669"/>
    <property type="project" value="TreeGrafter"/>
</dbReference>
<dbReference type="PROSITE" id="PS50995">
    <property type="entry name" value="HTH_MARR_2"/>
    <property type="match status" value="1"/>
</dbReference>
<dbReference type="InterPro" id="IPR039422">
    <property type="entry name" value="MarR/SlyA-like"/>
</dbReference>
<name>A0A2N3YML9_9MICO</name>
<keyword evidence="6" id="KW-1185">Reference proteome</keyword>
<comment type="caution">
    <text evidence="5">The sequence shown here is derived from an EMBL/GenBank/DDBJ whole genome shotgun (WGS) entry which is preliminary data.</text>
</comment>
<protein>
    <submittedName>
        <fullName evidence="5">MarR family protein</fullName>
    </submittedName>
</protein>
<dbReference type="Proteomes" id="UP000233781">
    <property type="component" value="Unassembled WGS sequence"/>
</dbReference>
<dbReference type="GO" id="GO:0003700">
    <property type="term" value="F:DNA-binding transcription factor activity"/>
    <property type="evidence" value="ECO:0007669"/>
    <property type="project" value="InterPro"/>
</dbReference>
<evidence type="ECO:0000313" key="5">
    <source>
        <dbReference type="EMBL" id="PKW28107.1"/>
    </source>
</evidence>
<dbReference type="AlphaFoldDB" id="A0A2N3YML9"/>
<dbReference type="PROSITE" id="PS01117">
    <property type="entry name" value="HTH_MARR_1"/>
    <property type="match status" value="1"/>
</dbReference>
<evidence type="ECO:0000259" key="4">
    <source>
        <dbReference type="PROSITE" id="PS50995"/>
    </source>
</evidence>
<dbReference type="SMART" id="SM00347">
    <property type="entry name" value="HTH_MARR"/>
    <property type="match status" value="1"/>
</dbReference>
<evidence type="ECO:0000256" key="3">
    <source>
        <dbReference type="ARBA" id="ARBA00023163"/>
    </source>
</evidence>
<dbReference type="PANTHER" id="PTHR33164">
    <property type="entry name" value="TRANSCRIPTIONAL REGULATOR, MARR FAMILY"/>
    <property type="match status" value="1"/>
</dbReference>
<dbReference type="SUPFAM" id="SSF46785">
    <property type="entry name" value="Winged helix' DNA-binding domain"/>
    <property type="match status" value="1"/>
</dbReference>
<keyword evidence="3" id="KW-0804">Transcription</keyword>
<dbReference type="GO" id="GO:0003677">
    <property type="term" value="F:DNA binding"/>
    <property type="evidence" value="ECO:0007669"/>
    <property type="project" value="UniProtKB-KW"/>
</dbReference>
<sequence length="122" mass="13329">MSNREEHLLSVLRVAAEAQSQLESALRPLDLTVDGWRVLMTIRAAPGASMAEVIEALVIPASSATRVVDGLVDLGAVFRTPAPEDRRRVTLRLSAEGVRRLRRAQDVIRAIEPRDLGSPLPD</sequence>
<dbReference type="InterPro" id="IPR023187">
    <property type="entry name" value="Tscrpt_reg_MarR-type_CS"/>
</dbReference>
<dbReference type="InterPro" id="IPR000835">
    <property type="entry name" value="HTH_MarR-typ"/>
</dbReference>
<evidence type="ECO:0000256" key="2">
    <source>
        <dbReference type="ARBA" id="ARBA00023125"/>
    </source>
</evidence>
<feature type="domain" description="HTH marR-type" evidence="4">
    <location>
        <begin position="5"/>
        <end position="122"/>
    </location>
</feature>
<organism evidence="5 6">
    <name type="scientific">Phycicoccus duodecadis</name>
    <dbReference type="NCBI Taxonomy" id="173053"/>
    <lineage>
        <taxon>Bacteria</taxon>
        <taxon>Bacillati</taxon>
        <taxon>Actinomycetota</taxon>
        <taxon>Actinomycetes</taxon>
        <taxon>Micrococcales</taxon>
        <taxon>Intrasporangiaceae</taxon>
        <taxon>Phycicoccus</taxon>
    </lineage>
</organism>
<keyword evidence="2" id="KW-0238">DNA-binding</keyword>
<dbReference type="Gene3D" id="1.10.10.10">
    <property type="entry name" value="Winged helix-like DNA-binding domain superfamily/Winged helix DNA-binding domain"/>
    <property type="match status" value="1"/>
</dbReference>
<dbReference type="EMBL" id="PJNE01000001">
    <property type="protein sequence ID" value="PKW28107.1"/>
    <property type="molecule type" value="Genomic_DNA"/>
</dbReference>
<reference evidence="5 6" key="1">
    <citation type="submission" date="2017-12" db="EMBL/GenBank/DDBJ databases">
        <title>Sequencing the genomes of 1000 Actinobacteria strains.</title>
        <authorList>
            <person name="Klenk H.-P."/>
        </authorList>
    </citation>
    <scope>NUCLEOTIDE SEQUENCE [LARGE SCALE GENOMIC DNA]</scope>
    <source>
        <strain evidence="5 6">DSM 12806</strain>
    </source>
</reference>
<dbReference type="InterPro" id="IPR036388">
    <property type="entry name" value="WH-like_DNA-bd_sf"/>
</dbReference>
<gene>
    <name evidence="5" type="ORF">ATL31_2963</name>
</gene>
<dbReference type="PANTHER" id="PTHR33164:SF43">
    <property type="entry name" value="HTH-TYPE TRANSCRIPTIONAL REPRESSOR YETL"/>
    <property type="match status" value="1"/>
</dbReference>
<evidence type="ECO:0000256" key="1">
    <source>
        <dbReference type="ARBA" id="ARBA00023015"/>
    </source>
</evidence>
<dbReference type="InterPro" id="IPR036390">
    <property type="entry name" value="WH_DNA-bd_sf"/>
</dbReference>
<proteinExistence type="predicted"/>
<evidence type="ECO:0000313" key="6">
    <source>
        <dbReference type="Proteomes" id="UP000233781"/>
    </source>
</evidence>
<accession>A0A2N3YML9</accession>
<keyword evidence="1" id="KW-0805">Transcription regulation</keyword>
<dbReference type="Pfam" id="PF12802">
    <property type="entry name" value="MarR_2"/>
    <property type="match status" value="1"/>
</dbReference>